<evidence type="ECO:0000313" key="4">
    <source>
        <dbReference type="Proteomes" id="UP000238442"/>
    </source>
</evidence>
<protein>
    <recommendedName>
        <fullName evidence="2">CAAX prenyl protease 2/Lysostaphin resistance protein A-like domain-containing protein</fullName>
    </recommendedName>
</protein>
<feature type="transmembrane region" description="Helical" evidence="1">
    <location>
        <begin position="151"/>
        <end position="169"/>
    </location>
</feature>
<feature type="transmembrane region" description="Helical" evidence="1">
    <location>
        <begin position="73"/>
        <end position="92"/>
    </location>
</feature>
<keyword evidence="1" id="KW-0812">Transmembrane</keyword>
<name>A0A2S0HVE0_9FLAO</name>
<proteinExistence type="predicted"/>
<evidence type="ECO:0000313" key="3">
    <source>
        <dbReference type="EMBL" id="AVI50600.1"/>
    </source>
</evidence>
<dbReference type="AlphaFoldDB" id="A0A2S0HVE0"/>
<dbReference type="EMBL" id="CP027062">
    <property type="protein sequence ID" value="AVI50600.1"/>
    <property type="molecule type" value="Genomic_DNA"/>
</dbReference>
<dbReference type="RefSeq" id="WP_105215555.1">
    <property type="nucleotide sequence ID" value="NZ_CP027062.1"/>
</dbReference>
<reference evidence="3 4" key="1">
    <citation type="submission" date="2018-02" db="EMBL/GenBank/DDBJ databases">
        <title>Genomic analysis of the strain RR4-38 isolated from a seawater recirculating aquaculture system.</title>
        <authorList>
            <person name="Kim Y.-S."/>
            <person name="Jang Y.H."/>
            <person name="Kim K.-H."/>
        </authorList>
    </citation>
    <scope>NUCLEOTIDE SEQUENCE [LARGE SCALE GENOMIC DNA]</scope>
    <source>
        <strain evidence="3 4">RR4-38</strain>
    </source>
</reference>
<feature type="transmembrane region" description="Helical" evidence="1">
    <location>
        <begin position="113"/>
        <end position="131"/>
    </location>
</feature>
<dbReference type="GO" id="GO:0080120">
    <property type="term" value="P:CAAX-box protein maturation"/>
    <property type="evidence" value="ECO:0007669"/>
    <property type="project" value="UniProtKB-ARBA"/>
</dbReference>
<dbReference type="GO" id="GO:0004175">
    <property type="term" value="F:endopeptidase activity"/>
    <property type="evidence" value="ECO:0007669"/>
    <property type="project" value="UniProtKB-ARBA"/>
</dbReference>
<keyword evidence="4" id="KW-1185">Reference proteome</keyword>
<feature type="transmembrane region" description="Helical" evidence="1">
    <location>
        <begin position="229"/>
        <end position="248"/>
    </location>
</feature>
<feature type="domain" description="CAAX prenyl protease 2/Lysostaphin resistance protein A-like" evidence="2">
    <location>
        <begin position="150"/>
        <end position="241"/>
    </location>
</feature>
<evidence type="ECO:0000256" key="1">
    <source>
        <dbReference type="SAM" id="Phobius"/>
    </source>
</evidence>
<gene>
    <name evidence="3" type="ORF">C5O00_05220</name>
</gene>
<dbReference type="OrthoDB" id="158986at2"/>
<keyword evidence="1" id="KW-0472">Membrane</keyword>
<dbReference type="InterPro" id="IPR003675">
    <property type="entry name" value="Rce1/LyrA-like_dom"/>
</dbReference>
<sequence>MSLIRKIRESIITKWILLYYTFFFILGSYLLLQLLLTTLQFFFYGDPNQSVTIQGFYVHIDDVPHQIWDLPQFHIAMIVSAITILVLIYFFLKLTIRSGVFSFLGFVRVKRKDRIWLLYSLFILICGILLREYAAITSEILITVDSTTEKILVILGLGIFGPLLEEVMYRGYLLGKMDHILASKHRWITIIATAAIFAVFHFQYNIFELLYIFGIGAFLAIMRFKTGSIWFPIVFHMAGNLYAVFRLIL</sequence>
<accession>A0A2S0HVE0</accession>
<evidence type="ECO:0000259" key="2">
    <source>
        <dbReference type="Pfam" id="PF02517"/>
    </source>
</evidence>
<organism evidence="3 4">
    <name type="scientific">Pukyongia salina</name>
    <dbReference type="NCBI Taxonomy" id="2094025"/>
    <lineage>
        <taxon>Bacteria</taxon>
        <taxon>Pseudomonadati</taxon>
        <taxon>Bacteroidota</taxon>
        <taxon>Flavobacteriia</taxon>
        <taxon>Flavobacteriales</taxon>
        <taxon>Flavobacteriaceae</taxon>
        <taxon>Pukyongia</taxon>
    </lineage>
</organism>
<dbReference type="Pfam" id="PF02517">
    <property type="entry name" value="Rce1-like"/>
    <property type="match status" value="1"/>
</dbReference>
<dbReference type="Proteomes" id="UP000238442">
    <property type="component" value="Chromosome"/>
</dbReference>
<dbReference type="KEGG" id="aue:C5O00_05220"/>
<keyword evidence="1" id="KW-1133">Transmembrane helix</keyword>
<feature type="transmembrane region" description="Helical" evidence="1">
    <location>
        <begin position="190"/>
        <end position="223"/>
    </location>
</feature>
<feature type="transmembrane region" description="Helical" evidence="1">
    <location>
        <begin position="12"/>
        <end position="32"/>
    </location>
</feature>